<accession>A0A9D1TQT6</accession>
<comment type="caution">
    <text evidence="2">The sequence shown here is derived from an EMBL/GenBank/DDBJ whole genome shotgun (WGS) entry which is preliminary data.</text>
</comment>
<evidence type="ECO:0000313" key="3">
    <source>
        <dbReference type="Proteomes" id="UP000823990"/>
    </source>
</evidence>
<evidence type="ECO:0000256" key="1">
    <source>
        <dbReference type="SAM" id="MobiDB-lite"/>
    </source>
</evidence>
<reference evidence="2" key="1">
    <citation type="journal article" date="2021" name="PeerJ">
        <title>Extensive microbial diversity within the chicken gut microbiome revealed by metagenomics and culture.</title>
        <authorList>
            <person name="Gilroy R."/>
            <person name="Ravi A."/>
            <person name="Getino M."/>
            <person name="Pursley I."/>
            <person name="Horton D.L."/>
            <person name="Alikhan N.F."/>
            <person name="Baker D."/>
            <person name="Gharbi K."/>
            <person name="Hall N."/>
            <person name="Watson M."/>
            <person name="Adriaenssens E.M."/>
            <person name="Foster-Nyarko E."/>
            <person name="Jarju S."/>
            <person name="Secka A."/>
            <person name="Antonio M."/>
            <person name="Oren A."/>
            <person name="Chaudhuri R.R."/>
            <person name="La Ragione R."/>
            <person name="Hildebrand F."/>
            <person name="Pallen M.J."/>
        </authorList>
    </citation>
    <scope>NUCLEOTIDE SEQUENCE</scope>
    <source>
        <strain evidence="2">12435</strain>
    </source>
</reference>
<dbReference type="EMBL" id="DXHS01000006">
    <property type="protein sequence ID" value="HIW01759.1"/>
    <property type="molecule type" value="Genomic_DNA"/>
</dbReference>
<dbReference type="AlphaFoldDB" id="A0A9D1TQT6"/>
<feature type="compositionally biased region" description="Basic and acidic residues" evidence="1">
    <location>
        <begin position="447"/>
        <end position="469"/>
    </location>
</feature>
<evidence type="ECO:0000313" key="2">
    <source>
        <dbReference type="EMBL" id="HIW01759.1"/>
    </source>
</evidence>
<name>A0A9D1TQT6_9FIRM</name>
<protein>
    <submittedName>
        <fullName evidence="2">Uncharacterized protein</fullName>
    </submittedName>
</protein>
<proteinExistence type="predicted"/>
<sequence>MTTKEIYEVLVNSGIRISAEYADLVRRGYDSDAAQRFSEELVEDMSRIVEHGVNYGFNGSMKDVIDMLADMALDMDRRGISSKITRLRTKKDEAVARMKPTKGDNVDLRRPVLGFITSSFDGLDVIASGSADDERVKTFAAESREKLEKLRELVRTSPNHTSEGALRHASRIMEFLGYWRNSAAVRLFDSTALGFLDEALVAAEAWHSVIVKGDRVKPEDVPVAPRDEMFKIAGSGKSKEMLGGLRAELKRKIARVEDIAERRAALVKERGECSAELDEIAREWQNGKLDDMTADMRSSALENRISGIDNELAQADMRMGFENDTLSVCRDLENTLASYEDDPAMLYVIAEQIDFGRVNAFLMGHVDAASGRKLLDDISTVIAAEAASRSEMTKLIVGYREVTDERNRRMHELMRERREMLGEKQSPQSARERMAARLKKLPNAPDRGTEGTDRIDLTGETGELNKEDL</sequence>
<feature type="region of interest" description="Disordered" evidence="1">
    <location>
        <begin position="417"/>
        <end position="469"/>
    </location>
</feature>
<dbReference type="Proteomes" id="UP000823990">
    <property type="component" value="Unassembled WGS sequence"/>
</dbReference>
<gene>
    <name evidence="2" type="ORF">H9892_00240</name>
</gene>
<organism evidence="2 3">
    <name type="scientific">Candidatus Protoclostridium stercorigallinarum</name>
    <dbReference type="NCBI Taxonomy" id="2838741"/>
    <lineage>
        <taxon>Bacteria</taxon>
        <taxon>Bacillati</taxon>
        <taxon>Bacillota</taxon>
        <taxon>Clostridia</taxon>
        <taxon>Candidatus Protoclostridium</taxon>
    </lineage>
</organism>
<reference evidence="2" key="2">
    <citation type="submission" date="2021-04" db="EMBL/GenBank/DDBJ databases">
        <authorList>
            <person name="Gilroy R."/>
        </authorList>
    </citation>
    <scope>NUCLEOTIDE SEQUENCE</scope>
    <source>
        <strain evidence="2">12435</strain>
    </source>
</reference>